<evidence type="ECO:0000256" key="3">
    <source>
        <dbReference type="ARBA" id="ARBA00022630"/>
    </source>
</evidence>
<dbReference type="InterPro" id="IPR006091">
    <property type="entry name" value="Acyl-CoA_Oxase/DH_mid-dom"/>
</dbReference>
<keyword evidence="3 6" id="KW-0285">Flavoprotein</keyword>
<feature type="domain" description="Acyl-CoA dehydrogenase/oxidase N-terminal" evidence="9">
    <location>
        <begin position="6"/>
        <end position="119"/>
    </location>
</feature>
<dbReference type="Pfam" id="PF02771">
    <property type="entry name" value="Acyl-CoA_dh_N"/>
    <property type="match status" value="1"/>
</dbReference>
<keyword evidence="5 6" id="KW-0560">Oxidoreductase</keyword>
<dbReference type="InterPro" id="IPR036250">
    <property type="entry name" value="AcylCo_DH-like_C"/>
</dbReference>
<evidence type="ECO:0000259" key="7">
    <source>
        <dbReference type="Pfam" id="PF00441"/>
    </source>
</evidence>
<dbReference type="InterPro" id="IPR009100">
    <property type="entry name" value="AcylCoA_DH/oxidase_NM_dom_sf"/>
</dbReference>
<accession>A0A0C1ZIH2</accession>
<organism evidence="10 11">
    <name type="scientific">Enhygromyxa salina</name>
    <dbReference type="NCBI Taxonomy" id="215803"/>
    <lineage>
        <taxon>Bacteria</taxon>
        <taxon>Pseudomonadati</taxon>
        <taxon>Myxococcota</taxon>
        <taxon>Polyangia</taxon>
        <taxon>Nannocystales</taxon>
        <taxon>Nannocystaceae</taxon>
        <taxon>Enhygromyxa</taxon>
    </lineage>
</organism>
<dbReference type="Gene3D" id="2.40.110.10">
    <property type="entry name" value="Butyryl-CoA Dehydrogenase, subunit A, domain 2"/>
    <property type="match status" value="1"/>
</dbReference>
<dbReference type="Proteomes" id="UP000031599">
    <property type="component" value="Unassembled WGS sequence"/>
</dbReference>
<gene>
    <name evidence="10" type="ORF">DB30_03391</name>
</gene>
<dbReference type="GO" id="GO:0003995">
    <property type="term" value="F:acyl-CoA dehydrogenase activity"/>
    <property type="evidence" value="ECO:0007669"/>
    <property type="project" value="TreeGrafter"/>
</dbReference>
<dbReference type="SUPFAM" id="SSF56645">
    <property type="entry name" value="Acyl-CoA dehydrogenase NM domain-like"/>
    <property type="match status" value="1"/>
</dbReference>
<reference evidence="10 11" key="1">
    <citation type="submission" date="2014-12" db="EMBL/GenBank/DDBJ databases">
        <title>Genome assembly of Enhygromyxa salina DSM 15201.</title>
        <authorList>
            <person name="Sharma G."/>
            <person name="Subramanian S."/>
        </authorList>
    </citation>
    <scope>NUCLEOTIDE SEQUENCE [LARGE SCALE GENOMIC DNA]</scope>
    <source>
        <strain evidence="10 11">DSM 15201</strain>
    </source>
</reference>
<evidence type="ECO:0000256" key="6">
    <source>
        <dbReference type="RuleBase" id="RU362125"/>
    </source>
</evidence>
<evidence type="ECO:0000256" key="1">
    <source>
        <dbReference type="ARBA" id="ARBA00001974"/>
    </source>
</evidence>
<proteinExistence type="inferred from homology"/>
<dbReference type="InterPro" id="IPR046373">
    <property type="entry name" value="Acyl-CoA_Oxase/DH_mid-dom_sf"/>
</dbReference>
<name>A0A0C1ZIH2_9BACT</name>
<protein>
    <submittedName>
        <fullName evidence="10">Acyl-CoA dehydrogenase</fullName>
    </submittedName>
</protein>
<evidence type="ECO:0000256" key="4">
    <source>
        <dbReference type="ARBA" id="ARBA00022827"/>
    </source>
</evidence>
<dbReference type="EMBL" id="JMCC02000026">
    <property type="protein sequence ID" value="KIG17334.1"/>
    <property type="molecule type" value="Genomic_DNA"/>
</dbReference>
<comment type="caution">
    <text evidence="10">The sequence shown here is derived from an EMBL/GenBank/DDBJ whole genome shotgun (WGS) entry which is preliminary data.</text>
</comment>
<dbReference type="InterPro" id="IPR009075">
    <property type="entry name" value="AcylCo_DH/oxidase_C"/>
</dbReference>
<evidence type="ECO:0000313" key="10">
    <source>
        <dbReference type="EMBL" id="KIG17334.1"/>
    </source>
</evidence>
<dbReference type="RefSeq" id="WP_052548419.1">
    <property type="nucleotide sequence ID" value="NZ_JMCC02000026.1"/>
</dbReference>
<dbReference type="InterPro" id="IPR013786">
    <property type="entry name" value="AcylCoA_DH/ox_N"/>
</dbReference>
<dbReference type="Pfam" id="PF02770">
    <property type="entry name" value="Acyl-CoA_dh_M"/>
    <property type="match status" value="1"/>
</dbReference>
<dbReference type="GO" id="GO:0050660">
    <property type="term" value="F:flavin adenine dinucleotide binding"/>
    <property type="evidence" value="ECO:0007669"/>
    <property type="project" value="InterPro"/>
</dbReference>
<keyword evidence="4 6" id="KW-0274">FAD</keyword>
<feature type="domain" description="Acyl-CoA oxidase/dehydrogenase middle" evidence="8">
    <location>
        <begin position="123"/>
        <end position="210"/>
    </location>
</feature>
<comment type="similarity">
    <text evidence="2 6">Belongs to the acyl-CoA dehydrogenase family.</text>
</comment>
<evidence type="ECO:0000256" key="2">
    <source>
        <dbReference type="ARBA" id="ARBA00009347"/>
    </source>
</evidence>
<dbReference type="Pfam" id="PF00441">
    <property type="entry name" value="Acyl-CoA_dh_1"/>
    <property type="match status" value="1"/>
</dbReference>
<dbReference type="SUPFAM" id="SSF47203">
    <property type="entry name" value="Acyl-CoA dehydrogenase C-terminal domain-like"/>
    <property type="match status" value="1"/>
</dbReference>
<sequence length="375" mass="39742">MDFDLNEDQQLLAKTVADFCKTRSPVSRFRELRDAEGIGWDPASWQQMGELGWLGVPFPEAAGGLDGSFIEAAVILEQLGKNLVPEPYLASVVLGGYALALAGDEDQQQRWLAPMLEGETSLALAWAEAGARFDPTRVSCTATPAAGGFSLTGAKRFVLNGHAADQLIVSATTPEGLALFVVNADAPGLTRTTLGLIDGHRGAHLRFENVALEPNQLLGAAPAANVLTRVLDYGAAGAVAEGLGVATAMLDMTTGYLGTREQFGLKIGSFQALQHRAVDMFIEVALLRSMSLEAMVRADEDGPERAAAVSAAKHQLGIGGQFVSRQSVQLHGGIGVTDEHDIGLYFKRLQALSTICGDATHHAQRYAACLRSQSS</sequence>
<dbReference type="Gene3D" id="1.20.140.10">
    <property type="entry name" value="Butyryl-CoA Dehydrogenase, subunit A, domain 3"/>
    <property type="match status" value="1"/>
</dbReference>
<evidence type="ECO:0000259" key="9">
    <source>
        <dbReference type="Pfam" id="PF02771"/>
    </source>
</evidence>
<evidence type="ECO:0000313" key="11">
    <source>
        <dbReference type="Proteomes" id="UP000031599"/>
    </source>
</evidence>
<dbReference type="InterPro" id="IPR037069">
    <property type="entry name" value="AcylCoA_DH/ox_N_sf"/>
</dbReference>
<evidence type="ECO:0000256" key="5">
    <source>
        <dbReference type="ARBA" id="ARBA00023002"/>
    </source>
</evidence>
<dbReference type="PANTHER" id="PTHR43884">
    <property type="entry name" value="ACYL-COA DEHYDROGENASE"/>
    <property type="match status" value="1"/>
</dbReference>
<comment type="cofactor">
    <cofactor evidence="1 6">
        <name>FAD</name>
        <dbReference type="ChEBI" id="CHEBI:57692"/>
    </cofactor>
</comment>
<dbReference type="CDD" id="cd00567">
    <property type="entry name" value="ACAD"/>
    <property type="match status" value="1"/>
</dbReference>
<evidence type="ECO:0000259" key="8">
    <source>
        <dbReference type="Pfam" id="PF02770"/>
    </source>
</evidence>
<dbReference type="Gene3D" id="1.10.540.10">
    <property type="entry name" value="Acyl-CoA dehydrogenase/oxidase, N-terminal domain"/>
    <property type="match status" value="1"/>
</dbReference>
<feature type="domain" description="Acyl-CoA dehydrogenase/oxidase C-terminal" evidence="7">
    <location>
        <begin position="226"/>
        <end position="357"/>
    </location>
</feature>
<dbReference type="PANTHER" id="PTHR43884:SF20">
    <property type="entry name" value="ACYL-COA DEHYDROGENASE FADE28"/>
    <property type="match status" value="1"/>
</dbReference>
<dbReference type="AlphaFoldDB" id="A0A0C1ZIH2"/>